<keyword evidence="2" id="KW-0732">Signal</keyword>
<keyword evidence="4" id="KW-1185">Reference proteome</keyword>
<feature type="signal peptide" evidence="2">
    <location>
        <begin position="1"/>
        <end position="33"/>
    </location>
</feature>
<protein>
    <submittedName>
        <fullName evidence="3">Uncharacterized protein</fullName>
    </submittedName>
</protein>
<gene>
    <name evidence="3" type="ORF">WMY93_009006</name>
</gene>
<feature type="region of interest" description="Disordered" evidence="1">
    <location>
        <begin position="67"/>
        <end position="145"/>
    </location>
</feature>
<organism evidence="3 4">
    <name type="scientific">Mugilogobius chulae</name>
    <name type="common">yellowstripe goby</name>
    <dbReference type="NCBI Taxonomy" id="88201"/>
    <lineage>
        <taxon>Eukaryota</taxon>
        <taxon>Metazoa</taxon>
        <taxon>Chordata</taxon>
        <taxon>Craniata</taxon>
        <taxon>Vertebrata</taxon>
        <taxon>Euteleostomi</taxon>
        <taxon>Actinopterygii</taxon>
        <taxon>Neopterygii</taxon>
        <taxon>Teleostei</taxon>
        <taxon>Neoteleostei</taxon>
        <taxon>Acanthomorphata</taxon>
        <taxon>Gobiaria</taxon>
        <taxon>Gobiiformes</taxon>
        <taxon>Gobioidei</taxon>
        <taxon>Gobiidae</taxon>
        <taxon>Gobionellinae</taxon>
        <taxon>Mugilogobius</taxon>
    </lineage>
</organism>
<feature type="chain" id="PRO_5043810630" evidence="2">
    <location>
        <begin position="34"/>
        <end position="145"/>
    </location>
</feature>
<feature type="compositionally biased region" description="Acidic residues" evidence="1">
    <location>
        <begin position="74"/>
        <end position="95"/>
    </location>
</feature>
<dbReference type="AlphaFoldDB" id="A0AAW0PGR6"/>
<name>A0AAW0PGR6_9GOBI</name>
<evidence type="ECO:0000256" key="2">
    <source>
        <dbReference type="SAM" id="SignalP"/>
    </source>
</evidence>
<reference evidence="4" key="1">
    <citation type="submission" date="2024-04" db="EMBL/GenBank/DDBJ databases">
        <title>Salinicola lusitanus LLJ914,a marine bacterium isolated from the Okinawa Trough.</title>
        <authorList>
            <person name="Li J."/>
        </authorList>
    </citation>
    <scope>NUCLEOTIDE SEQUENCE [LARGE SCALE GENOMIC DNA]</scope>
</reference>
<proteinExistence type="predicted"/>
<feature type="compositionally biased region" description="Basic and acidic residues" evidence="1">
    <location>
        <begin position="124"/>
        <end position="145"/>
    </location>
</feature>
<comment type="caution">
    <text evidence="3">The sequence shown here is derived from an EMBL/GenBank/DDBJ whole genome shotgun (WGS) entry which is preliminary data.</text>
</comment>
<accession>A0AAW0PGR6</accession>
<evidence type="ECO:0000313" key="3">
    <source>
        <dbReference type="EMBL" id="KAK7922104.1"/>
    </source>
</evidence>
<evidence type="ECO:0000256" key="1">
    <source>
        <dbReference type="SAM" id="MobiDB-lite"/>
    </source>
</evidence>
<dbReference type="Proteomes" id="UP001460270">
    <property type="component" value="Unassembled WGS sequence"/>
</dbReference>
<sequence length="145" mass="16214">MGIHVSMSLGTMRIFSVLALLLHALVISRSVSGAAVDRHEGGRQRNTAVINLLTTTQDKKMEQITSVGTTTVDYTEEGEDYEDEEYYDEEYEDGLSGDYEMPRMAMSSKPQDPSAILEAEQTEVPEREGRGEKRGRAKVEREIPV</sequence>
<dbReference type="EMBL" id="JBBPFD010000006">
    <property type="protein sequence ID" value="KAK7922104.1"/>
    <property type="molecule type" value="Genomic_DNA"/>
</dbReference>
<evidence type="ECO:0000313" key="4">
    <source>
        <dbReference type="Proteomes" id="UP001460270"/>
    </source>
</evidence>